<dbReference type="AlphaFoldDB" id="E6PMU2"/>
<organism evidence="1">
    <name type="scientific">mine drainage metagenome</name>
    <dbReference type="NCBI Taxonomy" id="410659"/>
    <lineage>
        <taxon>unclassified sequences</taxon>
        <taxon>metagenomes</taxon>
        <taxon>ecological metagenomes</taxon>
    </lineage>
</organism>
<dbReference type="EMBL" id="CABM01000024">
    <property type="protein sequence ID" value="CBH96244.1"/>
    <property type="molecule type" value="Genomic_DNA"/>
</dbReference>
<accession>E6PMU2</accession>
<evidence type="ECO:0000313" key="1">
    <source>
        <dbReference type="EMBL" id="CBH96244.1"/>
    </source>
</evidence>
<sequence>MRIAWLQEPKRRIKFGLLKGKLTVPTDFDAPLPDDVLAGFEGR</sequence>
<comment type="caution">
    <text evidence="1">The sequence shown here is derived from an EMBL/GenBank/DDBJ whole genome shotgun (WGS) entry which is preliminary data.</text>
</comment>
<gene>
    <name evidence="1" type="ORF">CARN2_2185</name>
</gene>
<proteinExistence type="predicted"/>
<name>E6PMU2_9ZZZZ</name>
<protein>
    <submittedName>
        <fullName evidence="1">Prevent-host-death family protein</fullName>
    </submittedName>
</protein>
<reference evidence="1" key="1">
    <citation type="submission" date="2009-10" db="EMBL/GenBank/DDBJ databases">
        <title>Diversity of trophic interactions inside an arsenic-rich microbial ecosystem.</title>
        <authorList>
            <person name="Bertin P.N."/>
            <person name="Heinrich-Salmeron A."/>
            <person name="Pelletier E."/>
            <person name="Goulhen-Chollet F."/>
            <person name="Arsene-Ploetze F."/>
            <person name="Gallien S."/>
            <person name="Calteau A."/>
            <person name="Vallenet D."/>
            <person name="Casiot C."/>
            <person name="Chane-Woon-Ming B."/>
            <person name="Giloteaux L."/>
            <person name="Barakat M."/>
            <person name="Bonnefoy V."/>
            <person name="Bruneel O."/>
            <person name="Chandler M."/>
            <person name="Cleiss J."/>
            <person name="Duran R."/>
            <person name="Elbaz-Poulichet F."/>
            <person name="Fonknechten N."/>
            <person name="Lauga B."/>
            <person name="Mornico D."/>
            <person name="Ortet P."/>
            <person name="Schaeffer C."/>
            <person name="Siguier P."/>
            <person name="Alexander Thil Smith A."/>
            <person name="Van Dorsselaer A."/>
            <person name="Weissenbach J."/>
            <person name="Medigue C."/>
            <person name="Le Paslier D."/>
        </authorList>
    </citation>
    <scope>NUCLEOTIDE SEQUENCE</scope>
</reference>